<dbReference type="RefSeq" id="WP_003996834.1">
    <property type="nucleotide sequence ID" value="NZ_AMLP01000052.1"/>
</dbReference>
<proteinExistence type="predicted"/>
<dbReference type="AlphaFoldDB" id="L8PLX2"/>
<gene>
    <name evidence="2" type="ORF">STVIR_1489</name>
</gene>
<evidence type="ECO:0000313" key="2">
    <source>
        <dbReference type="EMBL" id="ELS57505.1"/>
    </source>
</evidence>
<feature type="compositionally biased region" description="Polar residues" evidence="1">
    <location>
        <begin position="96"/>
        <end position="108"/>
    </location>
</feature>
<comment type="caution">
    <text evidence="2">The sequence shown here is derived from an EMBL/GenBank/DDBJ whole genome shotgun (WGS) entry which is preliminary data.</text>
</comment>
<name>L8PLX2_STRVR</name>
<accession>L8PLX2</accession>
<reference evidence="2 3" key="1">
    <citation type="journal article" date="2013" name="Genome Announc.">
        <title>Draft Genome Sequence of Streptomyces viridochromogenes Strain Tu57, Producer of Avilamycin.</title>
        <authorList>
            <person name="Gruning B.A."/>
            <person name="Erxleben A."/>
            <person name="Hahnlein A."/>
            <person name="Gunther S."/>
        </authorList>
    </citation>
    <scope>NUCLEOTIDE SEQUENCE [LARGE SCALE GENOMIC DNA]</scope>
    <source>
        <strain evidence="2 3">Tue57</strain>
    </source>
</reference>
<evidence type="ECO:0000256" key="1">
    <source>
        <dbReference type="SAM" id="MobiDB-lite"/>
    </source>
</evidence>
<dbReference type="PATRIC" id="fig|1160705.3.peg.1484"/>
<organism evidence="2 3">
    <name type="scientific">Streptomyces viridochromogenes Tue57</name>
    <dbReference type="NCBI Taxonomy" id="1160705"/>
    <lineage>
        <taxon>Bacteria</taxon>
        <taxon>Bacillati</taxon>
        <taxon>Actinomycetota</taxon>
        <taxon>Actinomycetes</taxon>
        <taxon>Kitasatosporales</taxon>
        <taxon>Streptomycetaceae</taxon>
        <taxon>Streptomyces</taxon>
    </lineage>
</organism>
<protein>
    <submittedName>
        <fullName evidence="2">Uncharacterized protein</fullName>
    </submittedName>
</protein>
<dbReference type="Proteomes" id="UP000011205">
    <property type="component" value="Unassembled WGS sequence"/>
</dbReference>
<dbReference type="EMBL" id="AMLP01000052">
    <property type="protein sequence ID" value="ELS57505.1"/>
    <property type="molecule type" value="Genomic_DNA"/>
</dbReference>
<feature type="region of interest" description="Disordered" evidence="1">
    <location>
        <begin position="96"/>
        <end position="115"/>
    </location>
</feature>
<sequence>MIRLSHTKGTEHVDVRIAPYGKDRLLLSRESLKNAKCKDGTGTGAFMGTRFRLIDRNGRFQSATKVVGNRLTGDIAVRKDGTLTWAHVPVTPWYTSPLNGASPTSTTLRIARPTP</sequence>
<evidence type="ECO:0000313" key="3">
    <source>
        <dbReference type="Proteomes" id="UP000011205"/>
    </source>
</evidence>